<dbReference type="SUPFAM" id="SSF47413">
    <property type="entry name" value="lambda repressor-like DNA-binding domains"/>
    <property type="match status" value="1"/>
</dbReference>
<name>A0ABX4USP2_9ACTO</name>
<dbReference type="InterPro" id="IPR046335">
    <property type="entry name" value="LacI/GalR-like_sensor"/>
</dbReference>
<keyword evidence="2" id="KW-0238">DNA-binding</keyword>
<dbReference type="CDD" id="cd06267">
    <property type="entry name" value="PBP1_LacI_sugar_binding-like"/>
    <property type="match status" value="1"/>
</dbReference>
<protein>
    <recommendedName>
        <fullName evidence="4">HTH lacI-type domain-containing protein</fullName>
    </recommendedName>
</protein>
<feature type="domain" description="HTH lacI-type" evidence="4">
    <location>
        <begin position="5"/>
        <end position="59"/>
    </location>
</feature>
<dbReference type="Proteomes" id="UP000243201">
    <property type="component" value="Unassembled WGS sequence"/>
</dbReference>
<dbReference type="EMBL" id="PNGC01000002">
    <property type="protein sequence ID" value="PMB89325.1"/>
    <property type="molecule type" value="Genomic_DNA"/>
</dbReference>
<dbReference type="Gene3D" id="3.40.50.2300">
    <property type="match status" value="2"/>
</dbReference>
<organism evidence="5 6">
    <name type="scientific">Varibaculum cambriense</name>
    <dbReference type="NCBI Taxonomy" id="184870"/>
    <lineage>
        <taxon>Bacteria</taxon>
        <taxon>Bacillati</taxon>
        <taxon>Actinomycetota</taxon>
        <taxon>Actinomycetes</taxon>
        <taxon>Actinomycetales</taxon>
        <taxon>Actinomycetaceae</taxon>
        <taxon>Varibaculum</taxon>
    </lineage>
</organism>
<dbReference type="CDD" id="cd01392">
    <property type="entry name" value="HTH_LacI"/>
    <property type="match status" value="1"/>
</dbReference>
<keyword evidence="3" id="KW-0804">Transcription</keyword>
<dbReference type="Gene3D" id="1.10.260.40">
    <property type="entry name" value="lambda repressor-like DNA-binding domains"/>
    <property type="match status" value="1"/>
</dbReference>
<evidence type="ECO:0000256" key="3">
    <source>
        <dbReference type="ARBA" id="ARBA00023163"/>
    </source>
</evidence>
<evidence type="ECO:0000313" key="6">
    <source>
        <dbReference type="Proteomes" id="UP000243201"/>
    </source>
</evidence>
<evidence type="ECO:0000259" key="4">
    <source>
        <dbReference type="PROSITE" id="PS50932"/>
    </source>
</evidence>
<gene>
    <name evidence="5" type="ORF">CJ240_06055</name>
</gene>
<proteinExistence type="predicted"/>
<dbReference type="RefSeq" id="WP_102184359.1">
    <property type="nucleotide sequence ID" value="NZ_CAUPGC010000003.1"/>
</dbReference>
<accession>A0ABX4USP2</accession>
<reference evidence="5 6" key="1">
    <citation type="submission" date="2017-09" db="EMBL/GenBank/DDBJ databases">
        <title>Bacterial strain isolated from the female urinary microbiota.</title>
        <authorList>
            <person name="Thomas-White K."/>
            <person name="Kumar N."/>
            <person name="Forster S."/>
            <person name="Putonti C."/>
            <person name="Lawley T."/>
            <person name="Wolfe A.J."/>
        </authorList>
    </citation>
    <scope>NUCLEOTIDE SEQUENCE [LARGE SCALE GENOMIC DNA]</scope>
    <source>
        <strain evidence="5 6">UMB0744</strain>
    </source>
</reference>
<dbReference type="PROSITE" id="PS50932">
    <property type="entry name" value="HTH_LACI_2"/>
    <property type="match status" value="1"/>
</dbReference>
<evidence type="ECO:0000256" key="1">
    <source>
        <dbReference type="ARBA" id="ARBA00023015"/>
    </source>
</evidence>
<dbReference type="InterPro" id="IPR010982">
    <property type="entry name" value="Lambda_DNA-bd_dom_sf"/>
</dbReference>
<dbReference type="SMART" id="SM00354">
    <property type="entry name" value="HTH_LACI"/>
    <property type="match status" value="1"/>
</dbReference>
<dbReference type="Pfam" id="PF13377">
    <property type="entry name" value="Peripla_BP_3"/>
    <property type="match status" value="1"/>
</dbReference>
<sequence length="338" mass="36945">MSFRPTQADVARKAGVSRGLVSLALSDSPRVNAKTKANILRVASDMGYVRNQNAAFLSTSGTDLLGVILPDLQNPFFEEVEDALRLSAEENKLLSLVSTARQDPEKEWNLINRYQEMQTIGVILTSPASSQERLAHLSETFPLVVLGLKYVAGKIDSIHMDEDAAARLAITHLAECGYDRIFSLSSPESVDQAVVTRRQAQRTAFEALRKNKKKFPGFQALLPDLEPGEQIRQCLEGSVAKRPAFIAHNNLIAIEACTALRALGMEPGKDCGLITYDDTYLGQLEEFSITSIDQHADQLGAQAVKAVAKRYAAPGAPGQEIAIRPSLLQRATTCKQPR</sequence>
<comment type="caution">
    <text evidence="5">The sequence shown here is derived from an EMBL/GenBank/DDBJ whole genome shotgun (WGS) entry which is preliminary data.</text>
</comment>
<keyword evidence="1" id="KW-0805">Transcription regulation</keyword>
<dbReference type="InterPro" id="IPR028082">
    <property type="entry name" value="Peripla_BP_I"/>
</dbReference>
<dbReference type="SUPFAM" id="SSF53822">
    <property type="entry name" value="Periplasmic binding protein-like I"/>
    <property type="match status" value="1"/>
</dbReference>
<dbReference type="PANTHER" id="PTHR30146">
    <property type="entry name" value="LACI-RELATED TRANSCRIPTIONAL REPRESSOR"/>
    <property type="match status" value="1"/>
</dbReference>
<evidence type="ECO:0000256" key="2">
    <source>
        <dbReference type="ARBA" id="ARBA00023125"/>
    </source>
</evidence>
<keyword evidence="6" id="KW-1185">Reference proteome</keyword>
<dbReference type="Pfam" id="PF00356">
    <property type="entry name" value="LacI"/>
    <property type="match status" value="1"/>
</dbReference>
<dbReference type="PANTHER" id="PTHR30146:SF109">
    <property type="entry name" value="HTH-TYPE TRANSCRIPTIONAL REGULATOR GALS"/>
    <property type="match status" value="1"/>
</dbReference>
<evidence type="ECO:0000313" key="5">
    <source>
        <dbReference type="EMBL" id="PMB89325.1"/>
    </source>
</evidence>
<dbReference type="InterPro" id="IPR000843">
    <property type="entry name" value="HTH_LacI"/>
</dbReference>